<dbReference type="InterPro" id="IPR040968">
    <property type="entry name" value="EZH2_MCSS_fung"/>
</dbReference>
<proteinExistence type="predicted"/>
<dbReference type="VEuPathDB" id="FungiDB:MMYC01_202327"/>
<dbReference type="PROSITE" id="PS50280">
    <property type="entry name" value="SET"/>
    <property type="match status" value="1"/>
</dbReference>
<dbReference type="InterPro" id="IPR046341">
    <property type="entry name" value="SET_dom_sf"/>
</dbReference>
<dbReference type="InterPro" id="IPR026489">
    <property type="entry name" value="CXC_dom"/>
</dbReference>
<dbReference type="InterPro" id="IPR001214">
    <property type="entry name" value="SET_dom"/>
</dbReference>
<feature type="compositionally biased region" description="Basic residues" evidence="6">
    <location>
        <begin position="966"/>
        <end position="985"/>
    </location>
</feature>
<feature type="region of interest" description="Disordered" evidence="6">
    <location>
        <begin position="892"/>
        <end position="1295"/>
    </location>
</feature>
<dbReference type="Pfam" id="PF21509">
    <property type="entry name" value="Ezh2-like__CXC_fung"/>
    <property type="match status" value="1"/>
</dbReference>
<keyword evidence="10" id="KW-1185">Reference proteome</keyword>
<dbReference type="Pfam" id="PF18601">
    <property type="entry name" value="EZH2_N"/>
    <property type="match status" value="1"/>
</dbReference>
<comment type="caution">
    <text evidence="9">The sequence shown here is derived from an EMBL/GenBank/DDBJ whole genome shotgun (WGS) entry which is preliminary data.</text>
</comment>
<evidence type="ECO:0000256" key="6">
    <source>
        <dbReference type="SAM" id="MobiDB-lite"/>
    </source>
</evidence>
<dbReference type="GO" id="GO:0031507">
    <property type="term" value="P:heterochromatin formation"/>
    <property type="evidence" value="ECO:0007669"/>
    <property type="project" value="TreeGrafter"/>
</dbReference>
<feature type="compositionally biased region" description="Polar residues" evidence="6">
    <location>
        <begin position="1200"/>
        <end position="1212"/>
    </location>
</feature>
<evidence type="ECO:0000259" key="8">
    <source>
        <dbReference type="PROSITE" id="PS51633"/>
    </source>
</evidence>
<feature type="region of interest" description="Disordered" evidence="6">
    <location>
        <begin position="1"/>
        <end position="150"/>
    </location>
</feature>
<accession>A0A175WE18</accession>
<dbReference type="Proteomes" id="UP000078237">
    <property type="component" value="Unassembled WGS sequence"/>
</dbReference>
<keyword evidence="3" id="KW-0949">S-adenosyl-L-methionine</keyword>
<evidence type="ECO:0000259" key="7">
    <source>
        <dbReference type="PROSITE" id="PS50280"/>
    </source>
</evidence>
<feature type="compositionally biased region" description="Acidic residues" evidence="6">
    <location>
        <begin position="1266"/>
        <end position="1275"/>
    </location>
</feature>
<dbReference type="SMART" id="SM00317">
    <property type="entry name" value="SET"/>
    <property type="match status" value="1"/>
</dbReference>
<keyword evidence="1" id="KW-0489">Methyltransferase</keyword>
<dbReference type="OrthoDB" id="6141102at2759"/>
<dbReference type="AlphaFoldDB" id="A0A175WE18"/>
<evidence type="ECO:0000256" key="5">
    <source>
        <dbReference type="ARBA" id="ARBA00023163"/>
    </source>
</evidence>
<dbReference type="PANTHER" id="PTHR45747:SF4">
    <property type="entry name" value="HISTONE-LYSINE N-METHYLTRANSFERASE E(Z)"/>
    <property type="match status" value="1"/>
</dbReference>
<dbReference type="InterPro" id="IPR048360">
    <property type="entry name" value="Ezh2_CXC_fung"/>
</dbReference>
<feature type="compositionally biased region" description="Polar residues" evidence="6">
    <location>
        <begin position="120"/>
        <end position="146"/>
    </location>
</feature>
<feature type="domain" description="CXC" evidence="8">
    <location>
        <begin position="614"/>
        <end position="736"/>
    </location>
</feature>
<feature type="compositionally biased region" description="Low complexity" evidence="6">
    <location>
        <begin position="1009"/>
        <end position="1027"/>
    </location>
</feature>
<dbReference type="EMBL" id="LCTW02000025">
    <property type="protein sequence ID" value="KXX81903.1"/>
    <property type="molecule type" value="Genomic_DNA"/>
</dbReference>
<dbReference type="GO" id="GO:0046976">
    <property type="term" value="F:histone H3K27 methyltransferase activity"/>
    <property type="evidence" value="ECO:0007669"/>
    <property type="project" value="TreeGrafter"/>
</dbReference>
<dbReference type="PANTHER" id="PTHR45747">
    <property type="entry name" value="HISTONE-LYSINE N-METHYLTRANSFERASE E(Z)"/>
    <property type="match status" value="1"/>
</dbReference>
<feature type="compositionally biased region" description="Low complexity" evidence="6">
    <location>
        <begin position="1162"/>
        <end position="1199"/>
    </location>
</feature>
<evidence type="ECO:0000256" key="3">
    <source>
        <dbReference type="ARBA" id="ARBA00022691"/>
    </source>
</evidence>
<evidence type="ECO:0000313" key="10">
    <source>
        <dbReference type="Proteomes" id="UP000078237"/>
    </source>
</evidence>
<dbReference type="GO" id="GO:0032259">
    <property type="term" value="P:methylation"/>
    <property type="evidence" value="ECO:0007669"/>
    <property type="project" value="UniProtKB-KW"/>
</dbReference>
<dbReference type="InterPro" id="IPR040595">
    <property type="entry name" value="EZH2_N"/>
</dbReference>
<reference evidence="9 10" key="1">
    <citation type="journal article" date="2016" name="Genome Announc.">
        <title>Genome Sequence of Madurella mycetomatis mm55, Isolated from a Human Mycetoma Case in Sudan.</title>
        <authorList>
            <person name="Smit S."/>
            <person name="Derks M.F."/>
            <person name="Bervoets S."/>
            <person name="Fahal A."/>
            <person name="van Leeuwen W."/>
            <person name="van Belkum A."/>
            <person name="van de Sande W.W."/>
        </authorList>
    </citation>
    <scope>NUCLEOTIDE SEQUENCE [LARGE SCALE GENOMIC DNA]</scope>
    <source>
        <strain evidence="10">mm55</strain>
    </source>
</reference>
<evidence type="ECO:0000256" key="4">
    <source>
        <dbReference type="ARBA" id="ARBA00023015"/>
    </source>
</evidence>
<protein>
    <submittedName>
        <fullName evidence="9">Histone-lysine N-methyltransferase EZH2</fullName>
    </submittedName>
</protein>
<dbReference type="Pfam" id="PF00856">
    <property type="entry name" value="SET"/>
    <property type="match status" value="1"/>
</dbReference>
<name>A0A175WE18_9PEZI</name>
<feature type="compositionally biased region" description="Polar residues" evidence="6">
    <location>
        <begin position="1039"/>
        <end position="1049"/>
    </location>
</feature>
<dbReference type="GO" id="GO:0005634">
    <property type="term" value="C:nucleus"/>
    <property type="evidence" value="ECO:0007669"/>
    <property type="project" value="TreeGrafter"/>
</dbReference>
<dbReference type="Gene3D" id="2.170.270.10">
    <property type="entry name" value="SET domain"/>
    <property type="match status" value="1"/>
</dbReference>
<feature type="compositionally biased region" description="Basic residues" evidence="6">
    <location>
        <begin position="1069"/>
        <end position="1088"/>
    </location>
</feature>
<dbReference type="STRING" id="100816.A0A175WE18"/>
<feature type="compositionally biased region" description="Basic residues" evidence="6">
    <location>
        <begin position="903"/>
        <end position="918"/>
    </location>
</feature>
<dbReference type="PROSITE" id="PS51633">
    <property type="entry name" value="CXC"/>
    <property type="match status" value="1"/>
</dbReference>
<feature type="compositionally biased region" description="Low complexity" evidence="6">
    <location>
        <begin position="1095"/>
        <end position="1115"/>
    </location>
</feature>
<gene>
    <name evidence="9" type="ORF">MMYC01_202327</name>
</gene>
<evidence type="ECO:0000313" key="9">
    <source>
        <dbReference type="EMBL" id="KXX81903.1"/>
    </source>
</evidence>
<organism evidence="9 10">
    <name type="scientific">Madurella mycetomatis</name>
    <dbReference type="NCBI Taxonomy" id="100816"/>
    <lineage>
        <taxon>Eukaryota</taxon>
        <taxon>Fungi</taxon>
        <taxon>Dikarya</taxon>
        <taxon>Ascomycota</taxon>
        <taxon>Pezizomycotina</taxon>
        <taxon>Sordariomycetes</taxon>
        <taxon>Sordariomycetidae</taxon>
        <taxon>Sordariales</taxon>
        <taxon>Sordariales incertae sedis</taxon>
        <taxon>Madurella</taxon>
    </lineage>
</organism>
<keyword evidence="2" id="KW-0808">Transferase</keyword>
<keyword evidence="5" id="KW-0804">Transcription</keyword>
<feature type="compositionally biased region" description="Acidic residues" evidence="6">
    <location>
        <begin position="951"/>
        <end position="962"/>
    </location>
</feature>
<keyword evidence="4" id="KW-0805">Transcription regulation</keyword>
<evidence type="ECO:0000256" key="2">
    <source>
        <dbReference type="ARBA" id="ARBA00022679"/>
    </source>
</evidence>
<dbReference type="SUPFAM" id="SSF82199">
    <property type="entry name" value="SET domain"/>
    <property type="match status" value="1"/>
</dbReference>
<feature type="compositionally biased region" description="Gly residues" evidence="6">
    <location>
        <begin position="1227"/>
        <end position="1262"/>
    </location>
</feature>
<sequence>MSSIGSHVIDLTMETSSEDGSTADEVVVAATTVVGNPDSIRAQQPSPLERRSQLRNSAPPSKPSRAPTPSHRPTPNVSPAARSTARAAEGTPSKPARFSPPDEVRDSQSPPASTKPPAQPQSHQHPTPESSGRSSRGRQTPSTQTPKRMEWTVDKVVTALTALAEDVGQDHARLVEFVLEEADKKVPRPRHHSTVDVFASMKSIAIDSSSAPPPGMETMAVKFKQHSGEYGKSKGNGRRSLYPVIPIKPDKEAVPGYRFHHVEIRKNVLAPNSMLNFVPHLRDVDPNSAEEKKYSNWLIDLENLDSKSGFQTQNRTQRLAKRAQNEYAATLSTYLEQWLRKLAIDGCTKSTLIRYMATQPENDNAITPQQKSSLLDTHSADIGSPHARRGAKIFTEAFDRVFNDEKILLRRVSLRDVLMLDKSVEPILDNKRAKEVPSSQKPRDEALMQKVTESLGSYTTLGCLICFSHDCEHGEIERDNQKRCFSLEEIGGLAPTLREKWAAQVEAQKSSQLDSMASRPTHQPCRNQCYRSYDTGNPNQAVEPWTENEVSVLEWVFATVGYSSSLKAQCFVGAVLGRPCWDVHRKFKELDLSLPPIEPRAEPPRPKPLSWYDRKKKQLLGDWQDATITHEHAVRELYAPCHHDGPCTAANGCPCASAGSHPVLCERFCLCTADECALKFTGCACHSSGKTCLQRQKEGRPCICVQLNRECDPVLCKGCGAKERADPENAYDEQLHSTGCQNVALQRGAAKTVLLGKSQLECCGYGLFAAEDIAQDEFVIEYTGELISHDEGVRREHRRGDVFDEENKVSYLFTLLEQEGIWVDAAMYGNLSRYINHASEACNIMPKIMYVNHEFRIKFSALRDIKAGEELFFNYGDNFPNLTKKLVERNERSADANKNATGQKRKGGAQRGAARKTTSKANGEGIDFAPDGREDEVDPWLRDDWLQDLPPIDDDDIGDDWEDHNPKRRKKRGGKRPGAGRKKKQPQPPAATTETGDDISPGSQLRTELNGSQQQGQNGNLTNPTTPTRRRTVKRSYVSMLNPQQSFSGSEARAGTTPTTSDGTALVKKVSKRGGARPGAGRKPKHPRPPGALPKGSGKTTTATTTTTNTASKTGEPGTPRNGQGKNHRSPKPNSAIVTISLPPGALGAAGRKRKAAELEAEPPSSITAAATTTTNTTTTSSSTTTTSTSTTTTFTATTPVSNASLYKQDTFQPIFDDAASSTSGRGLRGGSSSGAGGHSRGGSSAGTAGTGTGTGMGGGRGASYDDGDYDDEDSVIDRSARKRQKPLRYRDEDE</sequence>
<dbReference type="GO" id="GO:0003682">
    <property type="term" value="F:chromatin binding"/>
    <property type="evidence" value="ECO:0007669"/>
    <property type="project" value="TreeGrafter"/>
</dbReference>
<evidence type="ECO:0000256" key="1">
    <source>
        <dbReference type="ARBA" id="ARBA00022603"/>
    </source>
</evidence>
<dbReference type="InterPro" id="IPR045318">
    <property type="entry name" value="EZH1/2-like"/>
</dbReference>
<feature type="domain" description="SET" evidence="7">
    <location>
        <begin position="751"/>
        <end position="876"/>
    </location>
</feature>
<dbReference type="Pfam" id="PF18600">
    <property type="entry name" value="Ezh2_MCSS_fung"/>
    <property type="match status" value="1"/>
</dbReference>